<dbReference type="PIRSF" id="PIRSF002401">
    <property type="entry name" value="GTP_bd_Obg/CgtA"/>
    <property type="match status" value="1"/>
</dbReference>
<dbReference type="SUPFAM" id="SSF52540">
    <property type="entry name" value="P-loop containing nucleoside triphosphate hydrolases"/>
    <property type="match status" value="1"/>
</dbReference>
<dbReference type="PROSITE" id="PS51710">
    <property type="entry name" value="G_OBG"/>
    <property type="match status" value="1"/>
</dbReference>
<keyword evidence="3" id="KW-0547">Nucleotide-binding</keyword>
<dbReference type="AlphaFoldDB" id="A0A0A9W2G2"/>
<comment type="similarity">
    <text evidence="1">Belongs to the TRAFAC class OBG-HflX-like GTPase superfamily. OBG GTPase family.</text>
</comment>
<dbReference type="GO" id="GO:0000287">
    <property type="term" value="F:magnesium ion binding"/>
    <property type="evidence" value="ECO:0007669"/>
    <property type="project" value="InterPro"/>
</dbReference>
<dbReference type="InterPro" id="IPR031167">
    <property type="entry name" value="G_OBG"/>
</dbReference>
<evidence type="ECO:0000256" key="3">
    <source>
        <dbReference type="ARBA" id="ARBA00022741"/>
    </source>
</evidence>
<dbReference type="PANTHER" id="PTHR11702:SF31">
    <property type="entry name" value="MITOCHONDRIAL RIBOSOME-ASSOCIATED GTPASE 2"/>
    <property type="match status" value="1"/>
</dbReference>
<feature type="domain" description="Obg" evidence="6">
    <location>
        <begin position="38"/>
        <end position="193"/>
    </location>
</feature>
<dbReference type="PROSITE" id="PS51883">
    <property type="entry name" value="OBG"/>
    <property type="match status" value="1"/>
</dbReference>
<dbReference type="InterPro" id="IPR006169">
    <property type="entry name" value="GTP1_OBG_dom"/>
</dbReference>
<gene>
    <name evidence="7" type="primary">GTPBP5</name>
    <name evidence="7" type="ORF">CM83_42828</name>
</gene>
<protein>
    <submittedName>
        <fullName evidence="7">GTP-binding protein 5</fullName>
    </submittedName>
</protein>
<dbReference type="GO" id="GO:0042254">
    <property type="term" value="P:ribosome biogenesis"/>
    <property type="evidence" value="ECO:0007669"/>
    <property type="project" value="UniProtKB-UniRule"/>
</dbReference>
<dbReference type="EMBL" id="GBRD01011774">
    <property type="protein sequence ID" value="JAG54050.1"/>
    <property type="molecule type" value="Transcribed_RNA"/>
</dbReference>
<keyword evidence="2" id="KW-0690">Ribosome biogenesis</keyword>
<proteinExistence type="inferred from homology"/>
<evidence type="ECO:0000256" key="1">
    <source>
        <dbReference type="ARBA" id="ARBA00007699"/>
    </source>
</evidence>
<dbReference type="GO" id="GO:0005525">
    <property type="term" value="F:GTP binding"/>
    <property type="evidence" value="ECO:0007669"/>
    <property type="project" value="UniProtKB-KW"/>
</dbReference>
<dbReference type="CDD" id="cd01898">
    <property type="entry name" value="Obg"/>
    <property type="match status" value="1"/>
</dbReference>
<dbReference type="Pfam" id="PF01926">
    <property type="entry name" value="MMR_HSR1"/>
    <property type="match status" value="1"/>
</dbReference>
<dbReference type="GO" id="GO:0003924">
    <property type="term" value="F:GTPase activity"/>
    <property type="evidence" value="ECO:0007669"/>
    <property type="project" value="InterPro"/>
</dbReference>
<dbReference type="InterPro" id="IPR014100">
    <property type="entry name" value="GTP-bd_Obg/CgtA"/>
</dbReference>
<evidence type="ECO:0000313" key="7">
    <source>
        <dbReference type="EMBL" id="JAF99064.1"/>
    </source>
</evidence>
<dbReference type="Gene3D" id="3.40.50.300">
    <property type="entry name" value="P-loop containing nucleotide triphosphate hydrolases"/>
    <property type="match status" value="1"/>
</dbReference>
<evidence type="ECO:0000256" key="4">
    <source>
        <dbReference type="ARBA" id="ARBA00023134"/>
    </source>
</evidence>
<dbReference type="FunFam" id="2.70.210.12:FF:000001">
    <property type="entry name" value="GTPase Obg"/>
    <property type="match status" value="1"/>
</dbReference>
<dbReference type="SUPFAM" id="SSF82051">
    <property type="entry name" value="Obg GTP-binding protein N-terminal domain"/>
    <property type="match status" value="1"/>
</dbReference>
<dbReference type="NCBIfam" id="TIGR02729">
    <property type="entry name" value="Obg_CgtA"/>
    <property type="match status" value="1"/>
</dbReference>
<dbReference type="Gene3D" id="2.70.210.12">
    <property type="entry name" value="GTP1/OBG domain"/>
    <property type="match status" value="1"/>
</dbReference>
<reference evidence="7" key="1">
    <citation type="journal article" date="2014" name="PLoS ONE">
        <title>Transcriptome-Based Identification of ABC Transporters in the Western Tarnished Plant Bug Lygus hesperus.</title>
        <authorList>
            <person name="Hull J.J."/>
            <person name="Chaney K."/>
            <person name="Geib S.M."/>
            <person name="Fabrick J.A."/>
            <person name="Brent C.S."/>
            <person name="Walsh D."/>
            <person name="Lavine L.C."/>
        </authorList>
    </citation>
    <scope>NUCLEOTIDE SEQUENCE</scope>
</reference>
<organism evidence="7">
    <name type="scientific">Lygus hesperus</name>
    <name type="common">Western plant bug</name>
    <dbReference type="NCBI Taxonomy" id="30085"/>
    <lineage>
        <taxon>Eukaryota</taxon>
        <taxon>Metazoa</taxon>
        <taxon>Ecdysozoa</taxon>
        <taxon>Arthropoda</taxon>
        <taxon>Hexapoda</taxon>
        <taxon>Insecta</taxon>
        <taxon>Pterygota</taxon>
        <taxon>Neoptera</taxon>
        <taxon>Paraneoptera</taxon>
        <taxon>Hemiptera</taxon>
        <taxon>Heteroptera</taxon>
        <taxon>Panheteroptera</taxon>
        <taxon>Cimicomorpha</taxon>
        <taxon>Miridae</taxon>
        <taxon>Mirini</taxon>
        <taxon>Lygus</taxon>
    </lineage>
</organism>
<reference evidence="8" key="3">
    <citation type="submission" date="2014-09" db="EMBL/GenBank/DDBJ databases">
        <authorList>
            <person name="Magalhaes I.L.F."/>
            <person name="Oliveira U."/>
            <person name="Santos F.R."/>
            <person name="Vidigal T.H.D.A."/>
            <person name="Brescovit A.D."/>
            <person name="Santos A.J."/>
        </authorList>
    </citation>
    <scope>NUCLEOTIDE SEQUENCE</scope>
</reference>
<dbReference type="InterPro" id="IPR027417">
    <property type="entry name" value="P-loop_NTPase"/>
</dbReference>
<dbReference type="NCBIfam" id="NF008956">
    <property type="entry name" value="PRK12299.1"/>
    <property type="match status" value="1"/>
</dbReference>
<dbReference type="InterPro" id="IPR036726">
    <property type="entry name" value="GTP1_OBG_dom_sf"/>
</dbReference>
<dbReference type="PANTHER" id="PTHR11702">
    <property type="entry name" value="DEVELOPMENTALLY REGULATED GTP-BINDING PROTEIN-RELATED"/>
    <property type="match status" value="1"/>
</dbReference>
<dbReference type="InterPro" id="IPR045086">
    <property type="entry name" value="OBG_GTPase"/>
</dbReference>
<dbReference type="InterPro" id="IPR006073">
    <property type="entry name" value="GTP-bd"/>
</dbReference>
<dbReference type="PRINTS" id="PR00326">
    <property type="entry name" value="GTP1OBG"/>
</dbReference>
<dbReference type="GO" id="GO:0005739">
    <property type="term" value="C:mitochondrion"/>
    <property type="evidence" value="ECO:0007669"/>
    <property type="project" value="TreeGrafter"/>
</dbReference>
<sequence>MKLLFPAVSFRRAIFRALSSEAVPLRPTKAKAKGQTPKHFVDSKRIRAVGGKGGDGCISLLQVWSNENAGPDGGDGGNGGHVVIQASSNVKDLKQLSSVITADEGEKGYNKDCHGKSASHKIINVPIGTVVKSLTGEVLGDLDNEGTMFVLARGGAGGHGNHFFTTDVEQCPLVAEYGGQGEDLAYQIEVKSMAHFGLVGLPNAGKSTLLQAISRARPKVAPYPFTTLKPHLGMVQYSDFEQIAVADLPGLIEGSHKNRGLGIDFLKHVERCSCLLLVVDLSGDPQNDLSILRKEIELFNPDLASRQQLIVGNKLDVTGAEVSLNALVDVEGESTVIGVSAKFGTNLTRLLYQMREIYDSKYGSLTSLSRTKPS</sequence>
<dbReference type="Pfam" id="PF01018">
    <property type="entry name" value="GTP1_OBG"/>
    <property type="match status" value="1"/>
</dbReference>
<dbReference type="EMBL" id="GBHO01044539">
    <property type="protein sequence ID" value="JAF99064.1"/>
    <property type="molecule type" value="Transcribed_RNA"/>
</dbReference>
<evidence type="ECO:0000256" key="2">
    <source>
        <dbReference type="ARBA" id="ARBA00022517"/>
    </source>
</evidence>
<evidence type="ECO:0000259" key="6">
    <source>
        <dbReference type="PROSITE" id="PS51883"/>
    </source>
</evidence>
<keyword evidence="4" id="KW-0342">GTP-binding</keyword>
<name>A0A0A9W2G2_LYGHE</name>
<accession>A0A0A9W2G2</accession>
<evidence type="ECO:0000259" key="5">
    <source>
        <dbReference type="PROSITE" id="PS51710"/>
    </source>
</evidence>
<feature type="domain" description="OBG-type G" evidence="5">
    <location>
        <begin position="194"/>
        <end position="359"/>
    </location>
</feature>
<reference evidence="7" key="2">
    <citation type="submission" date="2014-07" db="EMBL/GenBank/DDBJ databases">
        <authorList>
            <person name="Hull J."/>
        </authorList>
    </citation>
    <scope>NUCLEOTIDE SEQUENCE</scope>
</reference>
<evidence type="ECO:0000313" key="8">
    <source>
        <dbReference type="EMBL" id="JAG54050.1"/>
    </source>
</evidence>